<dbReference type="RefSeq" id="WP_380863819.1">
    <property type="nucleotide sequence ID" value="NZ_JBHRXV010000014.1"/>
</dbReference>
<comment type="subcellular location">
    <subcellularLocation>
        <location evidence="1">Membrane</location>
        <topology evidence="1">Multi-pass membrane protein</topology>
    </subcellularLocation>
</comment>
<feature type="transmembrane region" description="Helical" evidence="5">
    <location>
        <begin position="314"/>
        <end position="334"/>
    </location>
</feature>
<evidence type="ECO:0000256" key="4">
    <source>
        <dbReference type="ARBA" id="ARBA00023136"/>
    </source>
</evidence>
<evidence type="ECO:0000256" key="5">
    <source>
        <dbReference type="SAM" id="Phobius"/>
    </source>
</evidence>
<name>A0ABV7XF62_9SPHN</name>
<evidence type="ECO:0000256" key="3">
    <source>
        <dbReference type="ARBA" id="ARBA00022989"/>
    </source>
</evidence>
<evidence type="ECO:0000313" key="8">
    <source>
        <dbReference type="Proteomes" id="UP001595615"/>
    </source>
</evidence>
<comment type="caution">
    <text evidence="7">The sequence shown here is derived from an EMBL/GenBank/DDBJ whole genome shotgun (WGS) entry which is preliminary data.</text>
</comment>
<keyword evidence="3 5" id="KW-1133">Transmembrane helix</keyword>
<feature type="transmembrane region" description="Helical" evidence="5">
    <location>
        <begin position="381"/>
        <end position="401"/>
    </location>
</feature>
<dbReference type="Proteomes" id="UP001595615">
    <property type="component" value="Unassembled WGS sequence"/>
</dbReference>
<keyword evidence="2 5" id="KW-0812">Transmembrane</keyword>
<gene>
    <name evidence="7" type="ORF">ACFOMD_17480</name>
</gene>
<evidence type="ECO:0000256" key="1">
    <source>
        <dbReference type="ARBA" id="ARBA00004141"/>
    </source>
</evidence>
<evidence type="ECO:0000313" key="7">
    <source>
        <dbReference type="EMBL" id="MFC3714363.1"/>
    </source>
</evidence>
<dbReference type="PANTHER" id="PTHR43471:SF1">
    <property type="entry name" value="ABC TRANSPORTER PERMEASE PROTEIN NOSY-RELATED"/>
    <property type="match status" value="1"/>
</dbReference>
<keyword evidence="4 5" id="KW-0472">Membrane</keyword>
<dbReference type="InterPro" id="IPR013525">
    <property type="entry name" value="ABC2_TM"/>
</dbReference>
<feature type="domain" description="ABC-2 type transporter transmembrane" evidence="6">
    <location>
        <begin position="254"/>
        <end position="454"/>
    </location>
</feature>
<dbReference type="Pfam" id="PF12698">
    <property type="entry name" value="ABC2_membrane_3"/>
    <property type="match status" value="1"/>
</dbReference>
<accession>A0ABV7XF62</accession>
<feature type="transmembrane region" description="Helical" evidence="5">
    <location>
        <begin position="253"/>
        <end position="274"/>
    </location>
</feature>
<dbReference type="PANTHER" id="PTHR43471">
    <property type="entry name" value="ABC TRANSPORTER PERMEASE"/>
    <property type="match status" value="1"/>
</dbReference>
<reference evidence="8" key="1">
    <citation type="journal article" date="2019" name="Int. J. Syst. Evol. Microbiol.">
        <title>The Global Catalogue of Microorganisms (GCM) 10K type strain sequencing project: providing services to taxonomists for standard genome sequencing and annotation.</title>
        <authorList>
            <consortium name="The Broad Institute Genomics Platform"/>
            <consortium name="The Broad Institute Genome Sequencing Center for Infectious Disease"/>
            <person name="Wu L."/>
            <person name="Ma J."/>
        </authorList>
    </citation>
    <scope>NUCLEOTIDE SEQUENCE [LARGE SCALE GENOMIC DNA]</scope>
    <source>
        <strain evidence="8">KCTC 42644</strain>
    </source>
</reference>
<dbReference type="EMBL" id="JBHRXV010000014">
    <property type="protein sequence ID" value="MFC3714363.1"/>
    <property type="molecule type" value="Genomic_DNA"/>
</dbReference>
<keyword evidence="8" id="KW-1185">Reference proteome</keyword>
<feature type="transmembrane region" description="Helical" evidence="5">
    <location>
        <begin position="22"/>
        <end position="42"/>
    </location>
</feature>
<sequence>MIGAIFTIARRDFLATVFTRGFLVWLLMPLIGLAIGLVAATLSAGGTRAPRSIAVIEVGSGLQPWLERSVEAAKTRATYAGLRDRHRAVHAGQPLPAELAVLPEDLPTAKVAELAKPGALEALRDRTDLDLGELGAPLPMRWQPPALVFVAGAGDPDVQAERLMRRDRDADASRRFDAVLRLDAKGERLLLAPGADPDVDAVARLVNDAREARVLAAGRLDGRLAQAREVRRPLTVEAAPAGLAHGDRDSRAAIGQAGAVIIFMLIGLLAGVLLSNMVEEKANKVIEVLVASVPVPAIFAGKLLAMLAVSAIGVLLWGSIAGMGAAWIVTQVPAALVPTPAVGWPIYLALCVAYLVTAYLLYGAIYLGIGSLCSSIREVQSLSMPVTIVQMVVLIGVISGADNLDGGWASVMAWFPPSSPYMMAVRAAAEPGLGVHALAILWQLLAAGVVIWFAARLFRSGVLNSGPAPTPLELWRRQKSSLS</sequence>
<feature type="transmembrane region" description="Helical" evidence="5">
    <location>
        <begin position="346"/>
        <end position="369"/>
    </location>
</feature>
<protein>
    <submittedName>
        <fullName evidence="7">ABC transporter permease</fullName>
    </submittedName>
</protein>
<proteinExistence type="predicted"/>
<evidence type="ECO:0000256" key="2">
    <source>
        <dbReference type="ARBA" id="ARBA00022692"/>
    </source>
</evidence>
<organism evidence="7 8">
    <name type="scientific">Sphingoaurantiacus capsulatus</name>
    <dbReference type="NCBI Taxonomy" id="1771310"/>
    <lineage>
        <taxon>Bacteria</taxon>
        <taxon>Pseudomonadati</taxon>
        <taxon>Pseudomonadota</taxon>
        <taxon>Alphaproteobacteria</taxon>
        <taxon>Sphingomonadales</taxon>
        <taxon>Sphingosinicellaceae</taxon>
        <taxon>Sphingoaurantiacus</taxon>
    </lineage>
</organism>
<feature type="transmembrane region" description="Helical" evidence="5">
    <location>
        <begin position="433"/>
        <end position="455"/>
    </location>
</feature>
<evidence type="ECO:0000259" key="6">
    <source>
        <dbReference type="Pfam" id="PF12698"/>
    </source>
</evidence>